<reference evidence="2" key="1">
    <citation type="journal article" date="2020" name="Stud. Mycol.">
        <title>101 Dothideomycetes genomes: a test case for predicting lifestyles and emergence of pathogens.</title>
        <authorList>
            <person name="Haridas S."/>
            <person name="Albert R."/>
            <person name="Binder M."/>
            <person name="Bloem J."/>
            <person name="Labutti K."/>
            <person name="Salamov A."/>
            <person name="Andreopoulos B."/>
            <person name="Baker S."/>
            <person name="Barry K."/>
            <person name="Bills G."/>
            <person name="Bluhm B."/>
            <person name="Cannon C."/>
            <person name="Castanera R."/>
            <person name="Culley D."/>
            <person name="Daum C."/>
            <person name="Ezra D."/>
            <person name="Gonzalez J."/>
            <person name="Henrissat B."/>
            <person name="Kuo A."/>
            <person name="Liang C."/>
            <person name="Lipzen A."/>
            <person name="Lutzoni F."/>
            <person name="Magnuson J."/>
            <person name="Mondo S."/>
            <person name="Nolan M."/>
            <person name="Ohm R."/>
            <person name="Pangilinan J."/>
            <person name="Park H.-J."/>
            <person name="Ramirez L."/>
            <person name="Alfaro M."/>
            <person name="Sun H."/>
            <person name="Tritt A."/>
            <person name="Yoshinaga Y."/>
            <person name="Zwiers L.-H."/>
            <person name="Turgeon B."/>
            <person name="Goodwin S."/>
            <person name="Spatafora J."/>
            <person name="Crous P."/>
            <person name="Grigoriev I."/>
        </authorList>
    </citation>
    <scope>NUCLEOTIDE SEQUENCE</scope>
    <source>
        <strain evidence="2">CBS 109.77</strain>
    </source>
</reference>
<feature type="compositionally biased region" description="Basic and acidic residues" evidence="1">
    <location>
        <begin position="28"/>
        <end position="39"/>
    </location>
</feature>
<feature type="compositionally biased region" description="Basic residues" evidence="1">
    <location>
        <begin position="1"/>
        <end position="13"/>
    </location>
</feature>
<organism evidence="2 3">
    <name type="scientific">Melanomma pulvis-pyrius CBS 109.77</name>
    <dbReference type="NCBI Taxonomy" id="1314802"/>
    <lineage>
        <taxon>Eukaryota</taxon>
        <taxon>Fungi</taxon>
        <taxon>Dikarya</taxon>
        <taxon>Ascomycota</taxon>
        <taxon>Pezizomycotina</taxon>
        <taxon>Dothideomycetes</taxon>
        <taxon>Pleosporomycetidae</taxon>
        <taxon>Pleosporales</taxon>
        <taxon>Melanommataceae</taxon>
        <taxon>Melanomma</taxon>
    </lineage>
</organism>
<name>A0A6A6XSP6_9PLEO</name>
<evidence type="ECO:0000313" key="3">
    <source>
        <dbReference type="Proteomes" id="UP000799757"/>
    </source>
</evidence>
<dbReference type="Proteomes" id="UP000799757">
    <property type="component" value="Unassembled WGS sequence"/>
</dbReference>
<protein>
    <submittedName>
        <fullName evidence="2">Uncharacterized protein</fullName>
    </submittedName>
</protein>
<gene>
    <name evidence="2" type="ORF">K505DRAFT_80258</name>
</gene>
<feature type="region of interest" description="Disordered" evidence="1">
    <location>
        <begin position="1"/>
        <end position="39"/>
    </location>
</feature>
<sequence>MHNSLRVRRRNAIHRTQDSGSGLSRSFGGERHLGEAPWKEEGSHARCRVMLGRPGPTSASSGISTTTTPLCVQFYFVVPRKKKSLGRPAAVRHGRCSCYY</sequence>
<keyword evidence="3" id="KW-1185">Reference proteome</keyword>
<accession>A0A6A6XSP6</accession>
<dbReference type="AlphaFoldDB" id="A0A6A6XSP6"/>
<evidence type="ECO:0000256" key="1">
    <source>
        <dbReference type="SAM" id="MobiDB-lite"/>
    </source>
</evidence>
<evidence type="ECO:0000313" key="2">
    <source>
        <dbReference type="EMBL" id="KAF2799045.1"/>
    </source>
</evidence>
<dbReference type="EMBL" id="MU001771">
    <property type="protein sequence ID" value="KAF2799045.1"/>
    <property type="molecule type" value="Genomic_DNA"/>
</dbReference>
<proteinExistence type="predicted"/>